<comment type="caution">
    <text evidence="2">The sequence shown here is derived from an EMBL/GenBank/DDBJ whole genome shotgun (WGS) entry which is preliminary data.</text>
</comment>
<dbReference type="PROSITE" id="PS51257">
    <property type="entry name" value="PROKAR_LIPOPROTEIN"/>
    <property type="match status" value="1"/>
</dbReference>
<protein>
    <submittedName>
        <fullName evidence="2">Thiamine ABC transporter substrate-binding protein</fullName>
    </submittedName>
</protein>
<evidence type="ECO:0000313" key="2">
    <source>
        <dbReference type="EMBL" id="MDD9206203.1"/>
    </source>
</evidence>
<dbReference type="EMBL" id="JARACI010000811">
    <property type="protein sequence ID" value="MDD9206203.1"/>
    <property type="molecule type" value="Genomic_DNA"/>
</dbReference>
<reference evidence="2" key="1">
    <citation type="submission" date="2023-02" db="EMBL/GenBank/DDBJ databases">
        <title>Georgenia sp.10Sc9-8, isolated from a soil sample collected from the Taklamakan desert.</title>
        <authorList>
            <person name="Liu S."/>
        </authorList>
    </citation>
    <scope>NUCLEOTIDE SEQUENCE</scope>
    <source>
        <strain evidence="2">10Sc9-8</strain>
    </source>
</reference>
<feature type="non-terminal residue" evidence="2">
    <location>
        <position position="346"/>
    </location>
</feature>
<name>A0ABT5TWX5_9MICO</name>
<dbReference type="CDD" id="cd13545">
    <property type="entry name" value="PBP2_TbpA"/>
    <property type="match status" value="1"/>
</dbReference>
<organism evidence="2 3">
    <name type="scientific">Georgenia halotolerans</name>
    <dbReference type="NCBI Taxonomy" id="3028317"/>
    <lineage>
        <taxon>Bacteria</taxon>
        <taxon>Bacillati</taxon>
        <taxon>Actinomycetota</taxon>
        <taxon>Actinomycetes</taxon>
        <taxon>Micrococcales</taxon>
        <taxon>Bogoriellaceae</taxon>
        <taxon>Georgenia</taxon>
    </lineage>
</organism>
<dbReference type="Pfam" id="PF13343">
    <property type="entry name" value="SBP_bac_6"/>
    <property type="match status" value="1"/>
</dbReference>
<dbReference type="InterPro" id="IPR005948">
    <property type="entry name" value="ThiB-like"/>
</dbReference>
<accession>A0ABT5TWX5</accession>
<evidence type="ECO:0000313" key="3">
    <source>
        <dbReference type="Proteomes" id="UP001165561"/>
    </source>
</evidence>
<evidence type="ECO:0000256" key="1">
    <source>
        <dbReference type="ARBA" id="ARBA00022729"/>
    </source>
</evidence>
<dbReference type="Proteomes" id="UP001165561">
    <property type="component" value="Unassembled WGS sequence"/>
</dbReference>
<dbReference type="NCBIfam" id="TIGR01254">
    <property type="entry name" value="sfuA"/>
    <property type="match status" value="1"/>
</dbReference>
<gene>
    <name evidence="2" type="ORF">PU560_06935</name>
</gene>
<keyword evidence="1" id="KW-0732">Signal</keyword>
<dbReference type="PANTHER" id="PTHR30006:SF2">
    <property type="entry name" value="ABC TRANSPORTER SUBSTRATE-BINDING PROTEIN"/>
    <property type="match status" value="1"/>
</dbReference>
<dbReference type="PANTHER" id="PTHR30006">
    <property type="entry name" value="THIAMINE-BINDING PERIPLASMIC PROTEIN-RELATED"/>
    <property type="match status" value="1"/>
</dbReference>
<dbReference type="Gene3D" id="3.40.190.10">
    <property type="entry name" value="Periplasmic binding protein-like II"/>
    <property type="match status" value="2"/>
</dbReference>
<keyword evidence="3" id="KW-1185">Reference proteome</keyword>
<dbReference type="SUPFAM" id="SSF53850">
    <property type="entry name" value="Periplasmic binding protein-like II"/>
    <property type="match status" value="1"/>
</dbReference>
<proteinExistence type="predicted"/>
<sequence length="346" mass="37221">MTHIVHRTAALAGAVGLLTACSVVGQSPDDDGGSTELTLVTHDSFTLDEELLAAFEDEHGYELTQVAPGDAGSLVNQLVLTKDSPLGDVVYGIDNSFASRAVDEGVIEPYPDAPVPEGAEDYAIAGSEALVPVDVGDVCINVDRQWYAERDLAEPTSLEDLTRPEYADQLVVTNPATSSPGLSFLLATVGAFGQDGWQDYWRALADNGVTVVDGWSDAYYVDFTGTEDGGTRPLVVSYASSPAAEVPEDGGEPRTRALLDTCFRQIEYAGVLAGTEQPEAARELVDFLLSAEVQADIPTSMYMYPVDPSVSLPEEWAQHAPLSEQPHTVDPAEISEHREEWVRTWT</sequence>